<evidence type="ECO:0000256" key="1">
    <source>
        <dbReference type="SAM" id="MobiDB-lite"/>
    </source>
</evidence>
<reference evidence="3" key="2">
    <citation type="submission" date="2024-06" db="EMBL/GenBank/DDBJ databases">
        <authorList>
            <person name="Plum-Jensen L.E."/>
            <person name="Schramm A."/>
            <person name="Marshall I.P.G."/>
        </authorList>
    </citation>
    <scope>NUCLEOTIDE SEQUENCE</scope>
    <source>
        <strain evidence="3">Rat1</strain>
    </source>
</reference>
<feature type="region of interest" description="Disordered" evidence="1">
    <location>
        <begin position="351"/>
        <end position="401"/>
    </location>
</feature>
<proteinExistence type="predicted"/>
<keyword evidence="2" id="KW-0472">Membrane</keyword>
<feature type="compositionally biased region" description="Polar residues" evidence="1">
    <location>
        <begin position="352"/>
        <end position="365"/>
    </location>
</feature>
<evidence type="ECO:0000256" key="2">
    <source>
        <dbReference type="SAM" id="Phobius"/>
    </source>
</evidence>
<sequence length="544" mass="61314">MKNTQWTIADLIDLEFFLNQDDGEDLDDLAARDRQIYTELPQEGKEAKAPALLRAWLSSRRHILLKEAEETALPGRTWQEILYIFYAIALFTGLLSGGGLAFSFLAYSGKEPINVAGYFAAFVLVQVLLFFLLAGSAFVQRIQGKNIIESSLLYRLISRLFSSLLHKVMTGVQKRASQKISAETRLKWSASAASIRQIRQRYGLLFLRPFFLIVQVFGVCFNIGVLAATLFKVIGADVAFGWQSTLRVTPASVHELVQWVALPWSWLPNKFIPTLSQIEGSRLVLKEGIYFLTNTDLTSWWPFLCLSVLCYGLLPRLLLLIIVSIQQSQNLAQLDFQQGYFRQTLHRMRTPRVSTSARLENTSTEPVKPVAPPPDPARREEQGGRENIDEPTHPPTPDAPLTSLAPLIALIPDEILPDCPIEELKQQIQDRLGYTLALHLPFWTIESSEEEELAQVKTAQDEQKSKDVLVLLESWQPPIEELFSWLGQLRQTLGTEPIILLALIGKPNADTILTPVQAQHLQIWQQKTATLDDPGLQLLELVKS</sequence>
<keyword evidence="2" id="KW-1133">Transmembrane helix</keyword>
<reference evidence="3" key="1">
    <citation type="journal article" date="2024" name="Syst. Appl. Microbiol.">
        <title>First single-strain enrichments of Electrothrix cable bacteria, description of E. aestuarii sp. nov. and E. rattekaaiensis sp. nov., and proposal of a cable bacteria taxonomy following the rules of the SeqCode.</title>
        <authorList>
            <person name="Plum-Jensen L.E."/>
            <person name="Schramm A."/>
            <person name="Marshall I.P.G."/>
        </authorList>
    </citation>
    <scope>NUCLEOTIDE SEQUENCE</scope>
    <source>
        <strain evidence="3">Rat1</strain>
    </source>
</reference>
<protein>
    <submittedName>
        <fullName evidence="3">DUF2868 domain-containing protein</fullName>
    </submittedName>
</protein>
<feature type="compositionally biased region" description="Basic and acidic residues" evidence="1">
    <location>
        <begin position="376"/>
        <end position="392"/>
    </location>
</feature>
<name>A0AAU8LS14_9BACT</name>
<keyword evidence="2" id="KW-0812">Transmembrane</keyword>
<dbReference type="KEGG" id="eaj:Q3M24_17300"/>
<dbReference type="Pfam" id="PF11067">
    <property type="entry name" value="DUF2868"/>
    <property type="match status" value="1"/>
</dbReference>
<feature type="transmembrane region" description="Helical" evidence="2">
    <location>
        <begin position="300"/>
        <end position="323"/>
    </location>
</feature>
<feature type="transmembrane region" description="Helical" evidence="2">
    <location>
        <begin position="83"/>
        <end position="106"/>
    </location>
</feature>
<feature type="transmembrane region" description="Helical" evidence="2">
    <location>
        <begin position="118"/>
        <end position="139"/>
    </location>
</feature>
<evidence type="ECO:0000313" key="3">
    <source>
        <dbReference type="EMBL" id="XCN72049.1"/>
    </source>
</evidence>
<accession>A0AAU8LS14</accession>
<dbReference type="EMBL" id="CP159373">
    <property type="protein sequence ID" value="XCN72049.1"/>
    <property type="molecule type" value="Genomic_DNA"/>
</dbReference>
<dbReference type="AlphaFoldDB" id="A0AAU8LS14"/>
<gene>
    <name evidence="3" type="ORF">Q3M24_17300</name>
</gene>
<organism evidence="3">
    <name type="scientific">Candidatus Electrothrix aestuarii</name>
    <dbReference type="NCBI Taxonomy" id="3062594"/>
    <lineage>
        <taxon>Bacteria</taxon>
        <taxon>Pseudomonadati</taxon>
        <taxon>Thermodesulfobacteriota</taxon>
        <taxon>Desulfobulbia</taxon>
        <taxon>Desulfobulbales</taxon>
        <taxon>Desulfobulbaceae</taxon>
        <taxon>Candidatus Electrothrix</taxon>
    </lineage>
</organism>
<feature type="transmembrane region" description="Helical" evidence="2">
    <location>
        <begin position="205"/>
        <end position="231"/>
    </location>
</feature>
<dbReference type="InterPro" id="IPR021296">
    <property type="entry name" value="DUF2868"/>
</dbReference>